<feature type="region of interest" description="Disordered" evidence="7">
    <location>
        <begin position="186"/>
        <end position="263"/>
    </location>
</feature>
<keyword evidence="3" id="KW-0540">Nuclease</keyword>
<dbReference type="InterPro" id="IPR043502">
    <property type="entry name" value="DNA/RNA_pol_sf"/>
</dbReference>
<protein>
    <recommendedName>
        <fullName evidence="8">Reverse transcriptase RNase H-like domain-containing protein</fullName>
    </recommendedName>
</protein>
<evidence type="ECO:0000256" key="4">
    <source>
        <dbReference type="ARBA" id="ARBA00022759"/>
    </source>
</evidence>
<name>A0AAE0KZ38_9CHLO</name>
<gene>
    <name evidence="9" type="ORF">CYMTET_25514</name>
</gene>
<evidence type="ECO:0000259" key="8">
    <source>
        <dbReference type="Pfam" id="PF17917"/>
    </source>
</evidence>
<feature type="compositionally biased region" description="Low complexity" evidence="7">
    <location>
        <begin position="235"/>
        <end position="263"/>
    </location>
</feature>
<dbReference type="InterPro" id="IPR041373">
    <property type="entry name" value="RT_RNaseH"/>
</dbReference>
<dbReference type="SUPFAM" id="SSF56672">
    <property type="entry name" value="DNA/RNA polymerases"/>
    <property type="match status" value="1"/>
</dbReference>
<keyword evidence="4" id="KW-0255">Endonuclease</keyword>
<evidence type="ECO:0000256" key="7">
    <source>
        <dbReference type="SAM" id="MobiDB-lite"/>
    </source>
</evidence>
<feature type="compositionally biased region" description="Basic residues" evidence="7">
    <location>
        <begin position="44"/>
        <end position="53"/>
    </location>
</feature>
<keyword evidence="1" id="KW-0808">Transferase</keyword>
<feature type="compositionally biased region" description="Basic and acidic residues" evidence="7">
    <location>
        <begin position="65"/>
        <end position="80"/>
    </location>
</feature>
<dbReference type="AlphaFoldDB" id="A0AAE0KZ38"/>
<accession>A0AAE0KZ38</accession>
<feature type="compositionally biased region" description="Basic and acidic residues" evidence="7">
    <location>
        <begin position="1"/>
        <end position="28"/>
    </location>
</feature>
<evidence type="ECO:0000256" key="6">
    <source>
        <dbReference type="ARBA" id="ARBA00022918"/>
    </source>
</evidence>
<keyword evidence="5" id="KW-0378">Hydrolase</keyword>
<dbReference type="EMBL" id="LGRX02013668">
    <property type="protein sequence ID" value="KAK3265834.1"/>
    <property type="molecule type" value="Genomic_DNA"/>
</dbReference>
<feature type="compositionally biased region" description="Basic and acidic residues" evidence="7">
    <location>
        <begin position="195"/>
        <end position="227"/>
    </location>
</feature>
<evidence type="ECO:0000256" key="5">
    <source>
        <dbReference type="ARBA" id="ARBA00022801"/>
    </source>
</evidence>
<evidence type="ECO:0000256" key="3">
    <source>
        <dbReference type="ARBA" id="ARBA00022722"/>
    </source>
</evidence>
<organism evidence="9 10">
    <name type="scientific">Cymbomonas tetramitiformis</name>
    <dbReference type="NCBI Taxonomy" id="36881"/>
    <lineage>
        <taxon>Eukaryota</taxon>
        <taxon>Viridiplantae</taxon>
        <taxon>Chlorophyta</taxon>
        <taxon>Pyramimonadophyceae</taxon>
        <taxon>Pyramimonadales</taxon>
        <taxon>Pyramimonadaceae</taxon>
        <taxon>Cymbomonas</taxon>
    </lineage>
</organism>
<dbReference type="GO" id="GO:0004519">
    <property type="term" value="F:endonuclease activity"/>
    <property type="evidence" value="ECO:0007669"/>
    <property type="project" value="UniProtKB-KW"/>
</dbReference>
<dbReference type="Proteomes" id="UP001190700">
    <property type="component" value="Unassembled WGS sequence"/>
</dbReference>
<evidence type="ECO:0000256" key="2">
    <source>
        <dbReference type="ARBA" id="ARBA00022695"/>
    </source>
</evidence>
<evidence type="ECO:0000313" key="10">
    <source>
        <dbReference type="Proteomes" id="UP001190700"/>
    </source>
</evidence>
<evidence type="ECO:0000256" key="1">
    <source>
        <dbReference type="ARBA" id="ARBA00022679"/>
    </source>
</evidence>
<comment type="caution">
    <text evidence="9">The sequence shown here is derived from an EMBL/GenBank/DDBJ whole genome shotgun (WGS) entry which is preliminary data.</text>
</comment>
<evidence type="ECO:0000313" key="9">
    <source>
        <dbReference type="EMBL" id="KAK3265834.1"/>
    </source>
</evidence>
<keyword evidence="6" id="KW-0695">RNA-directed DNA polymerase</keyword>
<sequence length="263" mass="28977">MLPRERRESAAQDHAEGLKPDWEHEAHQLWETAQAPREHNSTPSRRKGRKRRAPATAAPVVTAEGEQHGSRYSCFKKEKPATPAAPEQTRSSGENNEAEQRSCGEDDETEQRSSGEAKQTKQTAAQATPLDEEDAEEVPQWIWDELTELKKVYADVTDANAVALAGVLIQDLGKGLQPIAFESKQFSSAEQNYHAGERAKGKPAEVPKAKAEVNATVEEKKVEKKDPNSSLDAGQRSSSQQQSSSSQQQRRNSGKQQQPGSNQ</sequence>
<dbReference type="GO" id="GO:0003964">
    <property type="term" value="F:RNA-directed DNA polymerase activity"/>
    <property type="evidence" value="ECO:0007669"/>
    <property type="project" value="UniProtKB-KW"/>
</dbReference>
<dbReference type="GO" id="GO:0016787">
    <property type="term" value="F:hydrolase activity"/>
    <property type="evidence" value="ECO:0007669"/>
    <property type="project" value="UniProtKB-KW"/>
</dbReference>
<keyword evidence="10" id="KW-1185">Reference proteome</keyword>
<dbReference type="Pfam" id="PF17917">
    <property type="entry name" value="RT_RNaseH"/>
    <property type="match status" value="1"/>
</dbReference>
<feature type="region of interest" description="Disordered" evidence="7">
    <location>
        <begin position="1"/>
        <end position="139"/>
    </location>
</feature>
<feature type="domain" description="Reverse transcriptase RNase H-like" evidence="8">
    <location>
        <begin position="157"/>
        <end position="198"/>
    </location>
</feature>
<feature type="compositionally biased region" description="Basic and acidic residues" evidence="7">
    <location>
        <begin position="98"/>
        <end position="119"/>
    </location>
</feature>
<proteinExistence type="predicted"/>
<keyword evidence="2" id="KW-0548">Nucleotidyltransferase</keyword>
<feature type="compositionally biased region" description="Low complexity" evidence="7">
    <location>
        <begin position="54"/>
        <end position="64"/>
    </location>
</feature>
<reference evidence="9 10" key="1">
    <citation type="journal article" date="2015" name="Genome Biol. Evol.">
        <title>Comparative Genomics of a Bacterivorous Green Alga Reveals Evolutionary Causalities and Consequences of Phago-Mixotrophic Mode of Nutrition.</title>
        <authorList>
            <person name="Burns J.A."/>
            <person name="Paasch A."/>
            <person name="Narechania A."/>
            <person name="Kim E."/>
        </authorList>
    </citation>
    <scope>NUCLEOTIDE SEQUENCE [LARGE SCALE GENOMIC DNA]</scope>
    <source>
        <strain evidence="9 10">PLY_AMNH</strain>
    </source>
</reference>